<keyword evidence="3" id="KW-1185">Reference proteome</keyword>
<name>L9ZGE1_9EURY</name>
<dbReference type="PATRIC" id="fig|1230459.4.peg.150"/>
<organism evidence="2 3">
    <name type="scientific">Natrinema gari JCM 14663</name>
    <dbReference type="NCBI Taxonomy" id="1230459"/>
    <lineage>
        <taxon>Archaea</taxon>
        <taxon>Methanobacteriati</taxon>
        <taxon>Methanobacteriota</taxon>
        <taxon>Stenosarchaea group</taxon>
        <taxon>Halobacteria</taxon>
        <taxon>Halobacteriales</taxon>
        <taxon>Natrialbaceae</taxon>
        <taxon>Natrinema</taxon>
    </lineage>
</organism>
<evidence type="ECO:0000256" key="1">
    <source>
        <dbReference type="SAM" id="MobiDB-lite"/>
    </source>
</evidence>
<dbReference type="EMBL" id="AOIJ01000026">
    <property type="protein sequence ID" value="ELY84253.1"/>
    <property type="molecule type" value="Genomic_DNA"/>
</dbReference>
<feature type="region of interest" description="Disordered" evidence="1">
    <location>
        <begin position="42"/>
        <end position="70"/>
    </location>
</feature>
<gene>
    <name evidence="2" type="ORF">C486_00779</name>
</gene>
<dbReference type="Proteomes" id="UP000011592">
    <property type="component" value="Unassembled WGS sequence"/>
</dbReference>
<comment type="caution">
    <text evidence="2">The sequence shown here is derived from an EMBL/GenBank/DDBJ whole genome shotgun (WGS) entry which is preliminary data.</text>
</comment>
<evidence type="ECO:0000313" key="2">
    <source>
        <dbReference type="EMBL" id="ELY84253.1"/>
    </source>
</evidence>
<dbReference type="AlphaFoldDB" id="L9ZGE1"/>
<reference evidence="2 3" key="1">
    <citation type="journal article" date="2014" name="PLoS Genet.">
        <title>Phylogenetically driven sequencing of extremely halophilic archaea reveals strategies for static and dynamic osmo-response.</title>
        <authorList>
            <person name="Becker E.A."/>
            <person name="Seitzer P.M."/>
            <person name="Tritt A."/>
            <person name="Larsen D."/>
            <person name="Krusor M."/>
            <person name="Yao A.I."/>
            <person name="Wu D."/>
            <person name="Madern D."/>
            <person name="Eisen J.A."/>
            <person name="Darling A.E."/>
            <person name="Facciotti M.T."/>
        </authorList>
    </citation>
    <scope>NUCLEOTIDE SEQUENCE [LARGE SCALE GENOMIC DNA]</scope>
    <source>
        <strain evidence="2 3">JCM 14663</strain>
    </source>
</reference>
<proteinExistence type="predicted"/>
<accession>L9ZGE1</accession>
<evidence type="ECO:0000313" key="3">
    <source>
        <dbReference type="Proteomes" id="UP000011592"/>
    </source>
</evidence>
<sequence length="70" mass="7234">MAPPGSHPPSDRPQCTAVTVDGTQCGDVVIPGLEVCHLGQSDNVATRDDPAGGECNGEEEHPPNEILGEE</sequence>
<protein>
    <submittedName>
        <fullName evidence="2">Uncharacterized protein</fullName>
    </submittedName>
</protein>